<feature type="compositionally biased region" description="Acidic residues" evidence="6">
    <location>
        <begin position="810"/>
        <end position="819"/>
    </location>
</feature>
<feature type="compositionally biased region" description="Acidic residues" evidence="6">
    <location>
        <begin position="1782"/>
        <end position="1795"/>
    </location>
</feature>
<evidence type="ECO:0000256" key="4">
    <source>
        <dbReference type="PROSITE-ProRule" id="PRU00035"/>
    </source>
</evidence>
<evidence type="ECO:0000256" key="2">
    <source>
        <dbReference type="ARBA" id="ARBA00022737"/>
    </source>
</evidence>
<dbReference type="FunFam" id="2.30.30.1040:FF:000003">
    <property type="entry name" value="Bromodomain and WD repeat domain containing 1"/>
    <property type="match status" value="1"/>
</dbReference>
<feature type="region of interest" description="Disordered" evidence="6">
    <location>
        <begin position="661"/>
        <end position="701"/>
    </location>
</feature>
<feature type="compositionally biased region" description="Acidic residues" evidence="6">
    <location>
        <begin position="879"/>
        <end position="896"/>
    </location>
</feature>
<feature type="repeat" description="WD" evidence="5">
    <location>
        <begin position="265"/>
        <end position="310"/>
    </location>
</feature>
<reference evidence="9" key="1">
    <citation type="submission" date="2025-08" db="UniProtKB">
        <authorList>
            <consortium name="RefSeq"/>
        </authorList>
    </citation>
    <scope>IDENTIFICATION</scope>
</reference>
<organism evidence="8 9">
    <name type="scientific">Galendromus occidentalis</name>
    <name type="common">western predatory mite</name>
    <dbReference type="NCBI Taxonomy" id="34638"/>
    <lineage>
        <taxon>Eukaryota</taxon>
        <taxon>Metazoa</taxon>
        <taxon>Ecdysozoa</taxon>
        <taxon>Arthropoda</taxon>
        <taxon>Chelicerata</taxon>
        <taxon>Arachnida</taxon>
        <taxon>Acari</taxon>
        <taxon>Parasitiformes</taxon>
        <taxon>Mesostigmata</taxon>
        <taxon>Gamasina</taxon>
        <taxon>Phytoseioidea</taxon>
        <taxon>Phytoseiidae</taxon>
        <taxon>Typhlodrominae</taxon>
        <taxon>Galendromus</taxon>
    </lineage>
</organism>
<dbReference type="InterPro" id="IPR052060">
    <property type="entry name" value="Bromo_WD_repeat"/>
</dbReference>
<dbReference type="SUPFAM" id="SSF50978">
    <property type="entry name" value="WD40 repeat-like"/>
    <property type="match status" value="1"/>
</dbReference>
<evidence type="ECO:0000313" key="8">
    <source>
        <dbReference type="Proteomes" id="UP000694867"/>
    </source>
</evidence>
<feature type="compositionally biased region" description="Low complexity" evidence="6">
    <location>
        <begin position="1483"/>
        <end position="1499"/>
    </location>
</feature>
<feature type="compositionally biased region" description="Acidic residues" evidence="6">
    <location>
        <begin position="909"/>
        <end position="925"/>
    </location>
</feature>
<dbReference type="Gene3D" id="1.20.920.10">
    <property type="entry name" value="Bromodomain-like"/>
    <property type="match status" value="2"/>
</dbReference>
<feature type="region of interest" description="Disordered" evidence="6">
    <location>
        <begin position="1438"/>
        <end position="1819"/>
    </location>
</feature>
<feature type="region of interest" description="Disordered" evidence="6">
    <location>
        <begin position="749"/>
        <end position="777"/>
    </location>
</feature>
<dbReference type="PROSITE" id="PS50014">
    <property type="entry name" value="BROMODOMAIN_2"/>
    <property type="match status" value="2"/>
</dbReference>
<gene>
    <name evidence="9" type="primary">LOC100907289</name>
</gene>
<feature type="domain" description="Bromo" evidence="7">
    <location>
        <begin position="1342"/>
        <end position="1412"/>
    </location>
</feature>
<feature type="domain" description="Bromo" evidence="7">
    <location>
        <begin position="1176"/>
        <end position="1246"/>
    </location>
</feature>
<feature type="repeat" description="WD" evidence="5">
    <location>
        <begin position="476"/>
        <end position="518"/>
    </location>
</feature>
<dbReference type="PRINTS" id="PR00503">
    <property type="entry name" value="BROMODOMAIN"/>
</dbReference>
<dbReference type="CDD" id="cd05529">
    <property type="entry name" value="Bromo_WDR9_I_like"/>
    <property type="match status" value="1"/>
</dbReference>
<evidence type="ECO:0000256" key="6">
    <source>
        <dbReference type="SAM" id="MobiDB-lite"/>
    </source>
</evidence>
<feature type="repeat" description="WD" evidence="5">
    <location>
        <begin position="223"/>
        <end position="264"/>
    </location>
</feature>
<feature type="compositionally biased region" description="Basic and acidic residues" evidence="6">
    <location>
        <begin position="821"/>
        <end position="841"/>
    </location>
</feature>
<dbReference type="PROSITE" id="PS00678">
    <property type="entry name" value="WD_REPEATS_1"/>
    <property type="match status" value="1"/>
</dbReference>
<feature type="region of interest" description="Disordered" evidence="6">
    <location>
        <begin position="810"/>
        <end position="945"/>
    </location>
</feature>
<dbReference type="InterPro" id="IPR001487">
    <property type="entry name" value="Bromodomain"/>
</dbReference>
<dbReference type="KEGG" id="goe:100907289"/>
<dbReference type="RefSeq" id="XP_018496053.1">
    <property type="nucleotide sequence ID" value="XM_018640537.1"/>
</dbReference>
<evidence type="ECO:0000259" key="7">
    <source>
        <dbReference type="PROSITE" id="PS50014"/>
    </source>
</evidence>
<feature type="region of interest" description="Disordered" evidence="6">
    <location>
        <begin position="1276"/>
        <end position="1327"/>
    </location>
</feature>
<dbReference type="InterPro" id="IPR057451">
    <property type="entry name" value="BRWD/PHIP_AD"/>
</dbReference>
<dbReference type="Pfam" id="PF25437">
    <property type="entry name" value="BRWD1_N"/>
    <property type="match status" value="1"/>
</dbReference>
<dbReference type="Proteomes" id="UP000694867">
    <property type="component" value="Unplaced"/>
</dbReference>
<dbReference type="SMART" id="SM00297">
    <property type="entry name" value="BROMO"/>
    <property type="match status" value="2"/>
</dbReference>
<feature type="repeat" description="WD" evidence="5">
    <location>
        <begin position="371"/>
        <end position="412"/>
    </location>
</feature>
<dbReference type="Pfam" id="PF00439">
    <property type="entry name" value="Bromodomain"/>
    <property type="match status" value="2"/>
</dbReference>
<dbReference type="SMART" id="SM00320">
    <property type="entry name" value="WD40"/>
    <property type="match status" value="7"/>
</dbReference>
<accession>A0AAJ7L628</accession>
<dbReference type="GO" id="GO:0008360">
    <property type="term" value="P:regulation of cell shape"/>
    <property type="evidence" value="ECO:0007669"/>
    <property type="project" value="TreeGrafter"/>
</dbReference>
<dbReference type="GO" id="GO:0007010">
    <property type="term" value="P:cytoskeleton organization"/>
    <property type="evidence" value="ECO:0007669"/>
    <property type="project" value="TreeGrafter"/>
</dbReference>
<sequence>MNTGIARVAEQLADSELYYLIAKFLEGGPCKRAAQAIREEIDEHKLLSQRTDWIGNKHDITVQYMERLCPIESDYLLRLCENLCTALNTAVPTALAKAPRTLLGTGRHSALRTKESVVSRRPFFSTEPFMERRGQKILNPATTLCPSIALLTETRKLTSSRNLLGIAPVSMYSSSSLFRRIAGHLSAVYCVLYDHTGKFIFTGADDDLVKIWSAIDGRLVATLRGHASALTDLTLSPDNSMIASGSLDKTIRVWCLKTLRPVAVLIGHTSMVTSLKFCPSVLYDRSFLASTGNDGSLCFWEYDAKKKEFQKEPRRFTDRAKAGAQLLCQSFSPGGSLLATGSADHFVRIYQIFKPSGTLSCRREPERIAELAAHTDRVDSIQFANNDTRLISGSRDGTANIWTFKANRWTNITLKMTTNLEGTSRDDEGAHSELVKIKMKVNMVAWTKDDSNVLTTVSDHSVKIWNSCSGQLLRVLKGHEDDVYSLECHPTDRRILYTGGHDGRVIIWDMTAGKALKTFLNFFEGQGFGAMFDLKVSPDGLTFCATDSHGHLSLYGLGNGEAYAKVPDEQFFHTDYQPLIRDANQNVLDEQTQVAPHLMPAPFLVNIDLRPYPPNYQRLVPGRENCPDELLIPVEARDQNQEQDPNRRPNIDDMIQRLQDQQGNNARAGRAPPTPSSRGGMRREGEVEGVRQGGNWGQANNAMNVPRKKIVVPPLSAPEIERELNRTSILADFEMVDFHREKKREQLEASSAKAYGLRQNKDRSSLTNGSSRSRRGVVTLNDLHRSSGRALRSSAPIEDMEIDDDEFDEVGESDSDYEQDSPGRERTSTGRSRNRDTERNGARQNGHAAAASSSRGGTRSRRLVVREEAHSAPTSTSGTEEDEEDSEGSSQDDAEEDQRSDSEQNQDSTEAEDDQEQDDDEEEIEQAGPSSRRRPRELQEKFRPPDWLTDVMPRRTPYLPQVGDILMYFQQGHELYCEAVRRRRLYKLGKEHQFHWNKKLREQEKVRVLDVKFELLPPRLCCVKVECTDPGSPNSADAFWIRYHDCSDVIDFLVLHQIFQTARERDWKPGDRFRSIIEDQWWLGTIKTHEPIQPEFPDSMFQCFMVKWDNGEEERMSPWDFEPVDHTRLPVTQGSGVDITPGEREALQYVPSQEDFDTESRDAFRTRMMKGLDVIMTLSIAEPFLVPVDLNSYPAYATVVAYPMDLTTIRSRLDNNFYRRKEGIKFDVSYIGYNAEKFNESSSAIVKQARLLTRVLLQFINDVNSEDPLSIYQRLSSGDQTTRGDLSSDDSGGPGPSRKLYLNGYNDSKSPGKKSREEIRRPTTRTTSNWREQCATLVALLIQQEDSEPFRAPPDLEEFPDYAELIKTPMDLSTVSDKLTNGIYGTPEDFAKDMQIIFANSRTYNTDKRSRIYTMTLRLSAMFETHMHGIILDHKAAMKRSKTRKTYEEEEDSDEEKYSKRSHTRLQRSNPRRSKPSPAETNGHSSGSSQTHSSGSSSSFTKRRRPVETEEDEEVVTKTTSTRSGRVVRPTRFNDMVSMSDEEHEDRQRSTRTDTRSMASRKRKITTETEDEKEDLSSEEVRPRVLTTRSGRTVKRNRSSTSASTSSSAASNTSGNSPTTSTSDDSSLSPRKRSAATPAASASSNNRRTSNNERSRVQPRRIKVSTEEDEDDDEEDDDDDDEEEEEEAGADEEEEDDAASSEEITTEESPGAHDRRSTRARRSQTASRTTTRETSDDSTPPRRSSRQKKPVPSKRNVNNNVGSGALSERPVRAARSKRLLTLDEDSEDYDKDYEEIASSRPKRSRTRMSNGSNSNHFFD</sequence>
<dbReference type="InterPro" id="IPR019775">
    <property type="entry name" value="WD40_repeat_CS"/>
</dbReference>
<evidence type="ECO:0000313" key="9">
    <source>
        <dbReference type="RefSeq" id="XP_018496053.1"/>
    </source>
</evidence>
<dbReference type="SUPFAM" id="SSF47370">
    <property type="entry name" value="Bromodomain"/>
    <property type="match status" value="2"/>
</dbReference>
<feature type="compositionally biased region" description="Basic and acidic residues" evidence="6">
    <location>
        <begin position="1545"/>
        <end position="1555"/>
    </location>
</feature>
<proteinExistence type="predicted"/>
<name>A0AAJ7L628_9ACAR</name>
<dbReference type="InterPro" id="IPR036427">
    <property type="entry name" value="Bromodomain-like_sf"/>
</dbReference>
<protein>
    <submittedName>
        <fullName evidence="9">Bromodomain and WD repeat-containing protein 3</fullName>
    </submittedName>
</protein>
<feature type="compositionally biased region" description="Low complexity" evidence="6">
    <location>
        <begin position="1599"/>
        <end position="1649"/>
    </location>
</feature>
<dbReference type="GeneID" id="100907289"/>
<dbReference type="PROSITE" id="PS50294">
    <property type="entry name" value="WD_REPEATS_REGION"/>
    <property type="match status" value="4"/>
</dbReference>
<feature type="compositionally biased region" description="Polar residues" evidence="6">
    <location>
        <begin position="1807"/>
        <end position="1819"/>
    </location>
</feature>
<dbReference type="Gene3D" id="2.130.10.10">
    <property type="entry name" value="YVTN repeat-like/Quinoprotein amine dehydrogenase"/>
    <property type="match status" value="3"/>
</dbReference>
<feature type="compositionally biased region" description="Basic residues" evidence="6">
    <location>
        <begin position="1743"/>
        <end position="1752"/>
    </location>
</feature>
<dbReference type="Pfam" id="PF25313">
    <property type="entry name" value="BRWD_AD"/>
    <property type="match status" value="1"/>
</dbReference>
<dbReference type="GO" id="GO:0005634">
    <property type="term" value="C:nucleus"/>
    <property type="evidence" value="ECO:0007669"/>
    <property type="project" value="TreeGrafter"/>
</dbReference>
<keyword evidence="8" id="KW-1185">Reference proteome</keyword>
<keyword evidence="3 4" id="KW-0103">Bromodomain</keyword>
<dbReference type="Pfam" id="PF00400">
    <property type="entry name" value="WD40"/>
    <property type="match status" value="7"/>
</dbReference>
<dbReference type="InterPro" id="IPR057452">
    <property type="entry name" value="BRWD/PHIP_N"/>
</dbReference>
<dbReference type="Gene3D" id="2.30.30.1040">
    <property type="match status" value="1"/>
</dbReference>
<evidence type="ECO:0000256" key="5">
    <source>
        <dbReference type="PROSITE-ProRule" id="PRU00221"/>
    </source>
</evidence>
<feature type="repeat" description="WD" evidence="5">
    <location>
        <begin position="441"/>
        <end position="475"/>
    </location>
</feature>
<dbReference type="InterPro" id="IPR001680">
    <property type="entry name" value="WD40_rpt"/>
</dbReference>
<dbReference type="PANTHER" id="PTHR16266">
    <property type="entry name" value="WD REPEAT DOMAIN 9"/>
    <property type="match status" value="1"/>
</dbReference>
<dbReference type="FunFam" id="1.20.920.10:FF:000066">
    <property type="entry name" value="Transcription initiation factor TFIID subunit 1"/>
    <property type="match status" value="1"/>
</dbReference>
<feature type="compositionally biased region" description="Low complexity" evidence="6">
    <location>
        <begin position="848"/>
        <end position="857"/>
    </location>
</feature>
<keyword evidence="2" id="KW-0677">Repeat</keyword>
<feature type="compositionally biased region" description="Basic residues" evidence="6">
    <location>
        <begin position="1460"/>
        <end position="1475"/>
    </location>
</feature>
<evidence type="ECO:0000256" key="3">
    <source>
        <dbReference type="ARBA" id="ARBA00023117"/>
    </source>
</evidence>
<feature type="compositionally biased region" description="Acidic residues" evidence="6">
    <location>
        <begin position="1667"/>
        <end position="1706"/>
    </location>
</feature>
<dbReference type="PROSITE" id="PS50082">
    <property type="entry name" value="WD_REPEATS_2"/>
    <property type="match status" value="6"/>
</dbReference>
<dbReference type="InterPro" id="IPR036322">
    <property type="entry name" value="WD40_repeat_dom_sf"/>
</dbReference>
<evidence type="ECO:0000256" key="1">
    <source>
        <dbReference type="ARBA" id="ARBA00022574"/>
    </source>
</evidence>
<dbReference type="CTD" id="254065"/>
<dbReference type="CDD" id="cd00200">
    <property type="entry name" value="WD40"/>
    <property type="match status" value="1"/>
</dbReference>
<dbReference type="InterPro" id="IPR015943">
    <property type="entry name" value="WD40/YVTN_repeat-like_dom_sf"/>
</dbReference>
<keyword evidence="1 5" id="KW-0853">WD repeat</keyword>
<dbReference type="PANTHER" id="PTHR16266:SF17">
    <property type="entry name" value="BRWD3"/>
    <property type="match status" value="1"/>
</dbReference>
<dbReference type="GO" id="GO:0006357">
    <property type="term" value="P:regulation of transcription by RNA polymerase II"/>
    <property type="evidence" value="ECO:0007669"/>
    <property type="project" value="TreeGrafter"/>
</dbReference>
<feature type="repeat" description="WD" evidence="5">
    <location>
        <begin position="181"/>
        <end position="222"/>
    </location>
</feature>